<dbReference type="KEGG" id="ceu:A7L45_04540"/>
<dbReference type="InterPro" id="IPR052163">
    <property type="entry name" value="DGC-Regulatory_Protein"/>
</dbReference>
<dbReference type="InterPro" id="IPR000160">
    <property type="entry name" value="GGDEF_dom"/>
</dbReference>
<evidence type="ECO:0000313" key="4">
    <source>
        <dbReference type="Proteomes" id="UP000182569"/>
    </source>
</evidence>
<dbReference type="PROSITE" id="PS50887">
    <property type="entry name" value="GGDEF"/>
    <property type="match status" value="1"/>
</dbReference>
<dbReference type="CDD" id="cd01949">
    <property type="entry name" value="GGDEF"/>
    <property type="match status" value="1"/>
</dbReference>
<dbReference type="PANTHER" id="PTHR46663:SF2">
    <property type="entry name" value="GGDEF DOMAIN-CONTAINING PROTEIN"/>
    <property type="match status" value="1"/>
</dbReference>
<dbReference type="Proteomes" id="UP000182569">
    <property type="component" value="Chromosome"/>
</dbReference>
<dbReference type="SMART" id="SM00267">
    <property type="entry name" value="GGDEF"/>
    <property type="match status" value="1"/>
</dbReference>
<dbReference type="InterPro" id="IPR029787">
    <property type="entry name" value="Nucleotide_cyclase"/>
</dbReference>
<proteinExistence type="predicted"/>
<dbReference type="OrthoDB" id="9805474at2"/>
<reference evidence="4" key="1">
    <citation type="journal article" date="2016" name="Front. Microbiol.">
        <title>Complete Genome Sequence of Clostridium estertheticum DSM 8809, a Microbe Identified in Spoiled Vacuum Packed Beef.</title>
        <authorList>
            <person name="Yu Z."/>
            <person name="Gunn L."/>
            <person name="Brennan E."/>
            <person name="Reid R."/>
            <person name="Wall P.G."/>
            <person name="Gaora O.P."/>
            <person name="Hurley D."/>
            <person name="Bolton D."/>
            <person name="Fanning S."/>
        </authorList>
    </citation>
    <scope>NUCLEOTIDE SEQUENCE [LARGE SCALE GENOMIC DNA]</scope>
    <source>
        <strain evidence="4">DSM 8809</strain>
    </source>
</reference>
<dbReference type="SUPFAM" id="SSF55785">
    <property type="entry name" value="PYP-like sensor domain (PAS domain)"/>
    <property type="match status" value="2"/>
</dbReference>
<dbReference type="NCBIfam" id="TIGR00229">
    <property type="entry name" value="sensory_box"/>
    <property type="match status" value="1"/>
</dbReference>
<dbReference type="Pfam" id="PF00990">
    <property type="entry name" value="GGDEF"/>
    <property type="match status" value="1"/>
</dbReference>
<feature type="domain" description="GGDEF" evidence="2">
    <location>
        <begin position="285"/>
        <end position="418"/>
    </location>
</feature>
<dbReference type="SUPFAM" id="SSF55073">
    <property type="entry name" value="Nucleotide cyclase"/>
    <property type="match status" value="1"/>
</dbReference>
<gene>
    <name evidence="3" type="ORF">A7L45_04540</name>
</gene>
<protein>
    <recommendedName>
        <fullName evidence="5">Diguanylate cyclase</fullName>
    </recommendedName>
</protein>
<dbReference type="PROSITE" id="PS50112">
    <property type="entry name" value="PAS"/>
    <property type="match status" value="1"/>
</dbReference>
<dbReference type="CDD" id="cd00130">
    <property type="entry name" value="PAS"/>
    <property type="match status" value="1"/>
</dbReference>
<dbReference type="STRING" id="1552.A7L45_04540"/>
<evidence type="ECO:0000259" key="2">
    <source>
        <dbReference type="PROSITE" id="PS50887"/>
    </source>
</evidence>
<evidence type="ECO:0008006" key="5">
    <source>
        <dbReference type="Google" id="ProtNLM"/>
    </source>
</evidence>
<dbReference type="AlphaFoldDB" id="A0A1J0GDL4"/>
<dbReference type="InterPro" id="IPR035965">
    <property type="entry name" value="PAS-like_dom_sf"/>
</dbReference>
<name>A0A1J0GDL4_9CLOT</name>
<dbReference type="InterPro" id="IPR043128">
    <property type="entry name" value="Rev_trsase/Diguanyl_cyclase"/>
</dbReference>
<dbReference type="FunFam" id="3.30.70.270:FF:000001">
    <property type="entry name" value="Diguanylate cyclase domain protein"/>
    <property type="match status" value="1"/>
</dbReference>
<dbReference type="Pfam" id="PF13188">
    <property type="entry name" value="PAS_8"/>
    <property type="match status" value="1"/>
</dbReference>
<dbReference type="Gene3D" id="3.30.70.270">
    <property type="match status" value="1"/>
</dbReference>
<dbReference type="Gene3D" id="3.30.450.20">
    <property type="entry name" value="PAS domain"/>
    <property type="match status" value="2"/>
</dbReference>
<feature type="domain" description="PAS" evidence="1">
    <location>
        <begin position="132"/>
        <end position="202"/>
    </location>
</feature>
<organism evidence="3 4">
    <name type="scientific">Clostridium estertheticum subsp. estertheticum</name>
    <dbReference type="NCBI Taxonomy" id="1552"/>
    <lineage>
        <taxon>Bacteria</taxon>
        <taxon>Bacillati</taxon>
        <taxon>Bacillota</taxon>
        <taxon>Clostridia</taxon>
        <taxon>Eubacteriales</taxon>
        <taxon>Clostridiaceae</taxon>
        <taxon>Clostridium</taxon>
    </lineage>
</organism>
<accession>A0A1J0GDL4</accession>
<dbReference type="SMART" id="SM00091">
    <property type="entry name" value="PAS"/>
    <property type="match status" value="2"/>
</dbReference>
<dbReference type="InterPro" id="IPR000014">
    <property type="entry name" value="PAS"/>
</dbReference>
<dbReference type="RefSeq" id="WP_071611672.1">
    <property type="nucleotide sequence ID" value="NZ_CP015756.1"/>
</dbReference>
<dbReference type="Pfam" id="PF13426">
    <property type="entry name" value="PAS_9"/>
    <property type="match status" value="1"/>
</dbReference>
<evidence type="ECO:0000313" key="3">
    <source>
        <dbReference type="EMBL" id="APC39379.1"/>
    </source>
</evidence>
<dbReference type="NCBIfam" id="TIGR00254">
    <property type="entry name" value="GGDEF"/>
    <property type="match status" value="1"/>
</dbReference>
<sequence>MFKRYICGSDRETYFNNLFNSLEEGFLLNEVICGVDGIAVSFKILEFNNFFEDMFGVKRNIIGKTIKEVYPDIDSKWIETCGKVALSGKSIKQNIYIKSVDKHYKVNIISPTKGQFIILFNDITDIIKANEVLKKYFILFENAMDIIIYLKSDGRIIDANKTAVEKYGYSREEFHNMRLQQLREPSTMKEYQAQMEISASEGIVYEGINVKKDGTTFPVEVSSQTTEINGELFRIHIIRDITQRKESEEKIKYLANYDALTEIPNRGFFMYQFEKILNQSKANKNKFAVLIFDVDKFKLINDIHGHNAGDEVLKQVAKRLKEAVRRTDIIGRFGGDEFLVIQPFIKGKEDILMIADRILKFVNKPVKWNNVNLDVHISIGITIYPDGSDNTQGLIHNADKAMYFTKKKGGNAYSFYINNRLF</sequence>
<evidence type="ECO:0000259" key="1">
    <source>
        <dbReference type="PROSITE" id="PS50112"/>
    </source>
</evidence>
<dbReference type="EMBL" id="CP015756">
    <property type="protein sequence ID" value="APC39379.1"/>
    <property type="molecule type" value="Genomic_DNA"/>
</dbReference>
<keyword evidence="4" id="KW-1185">Reference proteome</keyword>
<dbReference type="PANTHER" id="PTHR46663">
    <property type="entry name" value="DIGUANYLATE CYCLASE DGCT-RELATED"/>
    <property type="match status" value="1"/>
</dbReference>